<evidence type="ECO:0000256" key="14">
    <source>
        <dbReference type="SAM" id="MobiDB-lite"/>
    </source>
</evidence>
<dbReference type="PANTHER" id="PTHR12428">
    <property type="entry name" value="OXA1"/>
    <property type="match status" value="1"/>
</dbReference>
<proteinExistence type="inferred from homology"/>
<comment type="function">
    <text evidence="13">Required for the insertion and/or proper folding and/or complex formation of integral membrane proteins into the membrane. Involved in integration of membrane proteins that insert both dependently and independently of the Sec translocase complex, as well as at least some lipoproteins. Aids folding of multispanning membrane proteins.</text>
</comment>
<dbReference type="Pfam" id="PF02096">
    <property type="entry name" value="60KD_IMP"/>
    <property type="match status" value="1"/>
</dbReference>
<evidence type="ECO:0000256" key="6">
    <source>
        <dbReference type="ARBA" id="ARBA00022692"/>
    </source>
</evidence>
<dbReference type="PANTHER" id="PTHR12428:SF65">
    <property type="entry name" value="CYTOCHROME C OXIDASE ASSEMBLY PROTEIN COX18, MITOCHONDRIAL"/>
    <property type="match status" value="1"/>
</dbReference>
<keyword evidence="5 13" id="KW-1003">Cell membrane</keyword>
<evidence type="ECO:0000313" key="17">
    <source>
        <dbReference type="EMBL" id="BAV91688.1"/>
    </source>
</evidence>
<keyword evidence="18" id="KW-1185">Reference proteome</keyword>
<dbReference type="AlphaFoldDB" id="A0A1J1E2M8"/>
<keyword evidence="10 13" id="KW-0143">Chaperone</keyword>
<keyword evidence="6 13" id="KW-0812">Transmembrane</keyword>
<dbReference type="PRINTS" id="PR00701">
    <property type="entry name" value="60KDINNERMP"/>
</dbReference>
<feature type="transmembrane region" description="Helical" evidence="13">
    <location>
        <begin position="504"/>
        <end position="526"/>
    </location>
</feature>
<name>A0A1J1E2M8_9BACT</name>
<feature type="region of interest" description="Disordered" evidence="14">
    <location>
        <begin position="42"/>
        <end position="71"/>
    </location>
</feature>
<evidence type="ECO:0000256" key="13">
    <source>
        <dbReference type="HAMAP-Rule" id="MF_01810"/>
    </source>
</evidence>
<gene>
    <name evidence="13 17" type="primary">yidC</name>
    <name evidence="17" type="ORF">RSDT_0176</name>
</gene>
<evidence type="ECO:0000256" key="5">
    <source>
        <dbReference type="ARBA" id="ARBA00022475"/>
    </source>
</evidence>
<dbReference type="GO" id="GO:0005886">
    <property type="term" value="C:plasma membrane"/>
    <property type="evidence" value="ECO:0007669"/>
    <property type="project" value="UniProtKB-SubCell"/>
</dbReference>
<evidence type="ECO:0000256" key="7">
    <source>
        <dbReference type="ARBA" id="ARBA00022927"/>
    </source>
</evidence>
<comment type="subunit">
    <text evidence="13">Interacts with the Sec translocase complex via SecD. Specifically interacts with transmembrane segments of nascent integral membrane proteins during membrane integration.</text>
</comment>
<dbReference type="GO" id="GO:0051205">
    <property type="term" value="P:protein insertion into membrane"/>
    <property type="evidence" value="ECO:0007669"/>
    <property type="project" value="TreeGrafter"/>
</dbReference>
<dbReference type="GO" id="GO:0015031">
    <property type="term" value="P:protein transport"/>
    <property type="evidence" value="ECO:0007669"/>
    <property type="project" value="UniProtKB-KW"/>
</dbReference>
<dbReference type="Proteomes" id="UP000242645">
    <property type="component" value="Chromosome"/>
</dbReference>
<keyword evidence="7 13" id="KW-0653">Protein transport</keyword>
<evidence type="ECO:0000256" key="9">
    <source>
        <dbReference type="ARBA" id="ARBA00023136"/>
    </source>
</evidence>
<dbReference type="CDD" id="cd20070">
    <property type="entry name" value="5TM_YidC_Alb3"/>
    <property type="match status" value="1"/>
</dbReference>
<evidence type="ECO:0000313" key="18">
    <source>
        <dbReference type="Proteomes" id="UP000242645"/>
    </source>
</evidence>
<evidence type="ECO:0000256" key="2">
    <source>
        <dbReference type="ARBA" id="ARBA00010527"/>
    </source>
</evidence>
<dbReference type="InterPro" id="IPR047196">
    <property type="entry name" value="YidC_ALB_C"/>
</dbReference>
<dbReference type="PRINTS" id="PR01900">
    <property type="entry name" value="YIDCPROTEIN"/>
</dbReference>
<sequence length="550" mass="60978">MQDSKNLILAIVLCLIVLFGWGRFAEYMGWVKAPEPLTPAVQDAARQEAPRQDAAEQAETEKNLPHVFNPAPGRDLTIDSPLYDAVLYTGGGILRSFRLKKFMTSLAANAPFVNMVDTQTAGVAPLGLVINGHPSWSTGQWTVDTDAPRLSIGAGHKETLHLTGKMDNLRIVRELTFSADSYLISEKVRVANLSEQARSARISYTTAADASNASGGRYDSMRIAWDNGGSLSEESSDKTLESTGVMAAGNIHWAGVMSTYFLSAVLPADGQGLTIKGRLQKNVYRTAVEEPEITLAADEEKEFAVFYWYGPKERSLLRAASEELAKSIDLGIFSLIAKGLLWLLEIFYAWVHNWGVAIILLTILIKAVFWPLTARSYASMEKMKKLQPMMTAIREKNKDNKEQMNKEVMALYKIYGVNPASGCVPILIQLPVFFGLYQALLTSIELRHAPFIDHVPFTDIVWLADLSAQDPWYITPIVMGVTMFLQQKMSPPAADPTQQKIMMFLPLIFTVLFLGFPSGLVVYWLVNNILSIAQQWLMMKKNKTAARAAG</sequence>
<dbReference type="RefSeq" id="WP_096399232.1">
    <property type="nucleotide sequence ID" value="NZ_AP017368.1"/>
</dbReference>
<evidence type="ECO:0000256" key="1">
    <source>
        <dbReference type="ARBA" id="ARBA00004429"/>
    </source>
</evidence>
<comment type="subcellular location">
    <subcellularLocation>
        <location evidence="1">Cell inner membrane</location>
        <topology evidence="1">Multi-pass membrane protein</topology>
    </subcellularLocation>
    <subcellularLocation>
        <location evidence="13">Cell membrane</location>
        <topology evidence="13">Multi-pass membrane protein</topology>
    </subcellularLocation>
</comment>
<organism evidence="17 18">
    <name type="scientific">Candidatus Desulfovibrio trichonymphae</name>
    <dbReference type="NCBI Taxonomy" id="1725232"/>
    <lineage>
        <taxon>Bacteria</taxon>
        <taxon>Pseudomonadati</taxon>
        <taxon>Thermodesulfobacteriota</taxon>
        <taxon>Desulfovibrionia</taxon>
        <taxon>Desulfovibrionales</taxon>
        <taxon>Desulfovibrionaceae</taxon>
        <taxon>Desulfovibrio</taxon>
    </lineage>
</organism>
<evidence type="ECO:0000256" key="4">
    <source>
        <dbReference type="ARBA" id="ARBA00022448"/>
    </source>
</evidence>
<dbReference type="EMBL" id="AP017368">
    <property type="protein sequence ID" value="BAV91688.1"/>
    <property type="molecule type" value="Genomic_DNA"/>
</dbReference>
<dbReference type="NCBIfam" id="TIGR03593">
    <property type="entry name" value="yidC_nterm"/>
    <property type="match status" value="1"/>
</dbReference>
<feature type="transmembrane region" description="Helical" evidence="13">
    <location>
        <begin position="6"/>
        <end position="24"/>
    </location>
</feature>
<evidence type="ECO:0000256" key="8">
    <source>
        <dbReference type="ARBA" id="ARBA00022989"/>
    </source>
</evidence>
<evidence type="ECO:0000256" key="12">
    <source>
        <dbReference type="ARBA" id="ARBA00033342"/>
    </source>
</evidence>
<dbReference type="HAMAP" id="MF_01810">
    <property type="entry name" value="YidC_type1"/>
    <property type="match status" value="1"/>
</dbReference>
<comment type="caution">
    <text evidence="13">Lacks conserved residue(s) required for the propagation of feature annotation.</text>
</comment>
<comment type="similarity">
    <text evidence="2 13">Belongs to the OXA1/ALB3/YidC family. Type 1 subfamily.</text>
</comment>
<dbReference type="InterPro" id="IPR038221">
    <property type="entry name" value="YidC_periplasmic_sf"/>
</dbReference>
<accession>A0A1J1E2M8</accession>
<evidence type="ECO:0000256" key="10">
    <source>
        <dbReference type="ARBA" id="ARBA00023186"/>
    </source>
</evidence>
<reference evidence="17 18" key="1">
    <citation type="journal article" date="2017" name="ISME J.">
        <title>Genome of 'Ca. Desulfovibrio trichonymphae', an H2-oxidizing bacterium in a tripartite symbiotic system within a protist cell in the termite gut.</title>
        <authorList>
            <person name="Kuwahara H."/>
            <person name="Yuki M."/>
            <person name="Izawa K."/>
            <person name="Ohkuma M."/>
            <person name="Hongoh Y."/>
        </authorList>
    </citation>
    <scope>NUCLEOTIDE SEQUENCE [LARGE SCALE GENOMIC DNA]</scope>
    <source>
        <strain evidence="17 18">Rs-N31</strain>
    </source>
</reference>
<keyword evidence="9 13" id="KW-0472">Membrane</keyword>
<feature type="domain" description="Membrane insertase YidC N-terminal" evidence="16">
    <location>
        <begin position="76"/>
        <end position="343"/>
    </location>
</feature>
<evidence type="ECO:0000256" key="3">
    <source>
        <dbReference type="ARBA" id="ARBA00015325"/>
    </source>
</evidence>
<feature type="domain" description="Membrane insertase YidC/Oxa/ALB C-terminal" evidence="15">
    <location>
        <begin position="354"/>
        <end position="540"/>
    </location>
</feature>
<dbReference type="NCBIfam" id="TIGR03592">
    <property type="entry name" value="yidC_oxa1_cterm"/>
    <property type="match status" value="1"/>
</dbReference>
<evidence type="ECO:0000259" key="16">
    <source>
        <dbReference type="Pfam" id="PF14849"/>
    </source>
</evidence>
<dbReference type="OrthoDB" id="9780552at2"/>
<protein>
    <recommendedName>
        <fullName evidence="3 13">Membrane protein insertase YidC</fullName>
    </recommendedName>
    <alternativeName>
        <fullName evidence="12 13">Foldase YidC</fullName>
    </alternativeName>
    <alternativeName>
        <fullName evidence="11 13">Membrane integrase YidC</fullName>
    </alternativeName>
    <alternativeName>
        <fullName evidence="13">Membrane protein YidC</fullName>
    </alternativeName>
</protein>
<keyword evidence="4 13" id="KW-0813">Transport</keyword>
<feature type="transmembrane region" description="Helical" evidence="13">
    <location>
        <begin position="354"/>
        <end position="374"/>
    </location>
</feature>
<dbReference type="GO" id="GO:0032977">
    <property type="term" value="F:membrane insertase activity"/>
    <property type="evidence" value="ECO:0007669"/>
    <property type="project" value="InterPro"/>
</dbReference>
<keyword evidence="8 13" id="KW-1133">Transmembrane helix</keyword>
<dbReference type="CDD" id="cd19961">
    <property type="entry name" value="EcYidC-like_peri"/>
    <property type="match status" value="1"/>
</dbReference>
<evidence type="ECO:0000259" key="15">
    <source>
        <dbReference type="Pfam" id="PF02096"/>
    </source>
</evidence>
<dbReference type="InterPro" id="IPR028053">
    <property type="entry name" value="Membr_insert_YidC_N"/>
</dbReference>
<dbReference type="Pfam" id="PF14849">
    <property type="entry name" value="YidC_periplas"/>
    <property type="match status" value="1"/>
</dbReference>
<dbReference type="InterPro" id="IPR028055">
    <property type="entry name" value="YidC/Oxa/ALB_C"/>
</dbReference>
<evidence type="ECO:0000256" key="11">
    <source>
        <dbReference type="ARBA" id="ARBA00033245"/>
    </source>
</evidence>
<dbReference type="KEGG" id="dtr:RSDT_0176"/>
<dbReference type="Gene3D" id="2.70.98.90">
    <property type="match status" value="1"/>
</dbReference>
<dbReference type="InterPro" id="IPR001708">
    <property type="entry name" value="YidC/ALB3/OXA1/COX18"/>
</dbReference>
<feature type="compositionally biased region" description="Basic and acidic residues" evidence="14">
    <location>
        <begin position="45"/>
        <end position="64"/>
    </location>
</feature>
<dbReference type="InterPro" id="IPR019998">
    <property type="entry name" value="Membr_insert_YidC"/>
</dbReference>